<proteinExistence type="predicted"/>
<accession>A0A921SRK8</accession>
<organism evidence="2 3">
    <name type="scientific">Pseudoflavonifractor capillosus</name>
    <dbReference type="NCBI Taxonomy" id="106588"/>
    <lineage>
        <taxon>Bacteria</taxon>
        <taxon>Bacillati</taxon>
        <taxon>Bacillota</taxon>
        <taxon>Clostridia</taxon>
        <taxon>Eubacteriales</taxon>
        <taxon>Oscillospiraceae</taxon>
        <taxon>Pseudoflavonifractor</taxon>
    </lineage>
</organism>
<dbReference type="NCBIfam" id="TIGR03936">
    <property type="entry name" value="sam_1_link_chp"/>
    <property type="match status" value="1"/>
</dbReference>
<feature type="domain" description="DUF2344" evidence="1">
    <location>
        <begin position="6"/>
        <end position="187"/>
    </location>
</feature>
<sequence>MRNSNRLRFSKTGRAKYISHLDLMRTFQRAFLRAGIEITHTEGFNPHAFVSIPLPLSVGFASQCEVLEFELRGGAELSEVPGRMNAVLPEGITVQKCYEAAKPVKALTYVNYIVTLEYENGAPFGAETAIRELLSRESLVVIKKSKKAKSGQVEVDLIPLIAKFTVEGRRDTIALDLIIRAQNPGLNPELIVSAIREHCPEASPDYVAFHRKDVLDAQFQPWE</sequence>
<protein>
    <submittedName>
        <fullName evidence="2">TIGR03936 family radical SAM-associated protein</fullName>
    </submittedName>
</protein>
<comment type="caution">
    <text evidence="2">The sequence shown here is derived from an EMBL/GenBank/DDBJ whole genome shotgun (WGS) entry which is preliminary data.</text>
</comment>
<reference evidence="2" key="2">
    <citation type="submission" date="2021-09" db="EMBL/GenBank/DDBJ databases">
        <authorList>
            <person name="Gilroy R."/>
        </authorList>
    </citation>
    <scope>NUCLEOTIDE SEQUENCE</scope>
    <source>
        <strain evidence="2">CHK179-5677</strain>
    </source>
</reference>
<dbReference type="Pfam" id="PF10105">
    <property type="entry name" value="DUF2344"/>
    <property type="match status" value="1"/>
</dbReference>
<evidence type="ECO:0000313" key="2">
    <source>
        <dbReference type="EMBL" id="HJG85418.1"/>
    </source>
</evidence>
<reference evidence="2" key="1">
    <citation type="journal article" date="2021" name="PeerJ">
        <title>Extensive microbial diversity within the chicken gut microbiome revealed by metagenomics and culture.</title>
        <authorList>
            <person name="Gilroy R."/>
            <person name="Ravi A."/>
            <person name="Getino M."/>
            <person name="Pursley I."/>
            <person name="Horton D.L."/>
            <person name="Alikhan N.F."/>
            <person name="Baker D."/>
            <person name="Gharbi K."/>
            <person name="Hall N."/>
            <person name="Watson M."/>
            <person name="Adriaenssens E.M."/>
            <person name="Foster-Nyarko E."/>
            <person name="Jarju S."/>
            <person name="Secka A."/>
            <person name="Antonio M."/>
            <person name="Oren A."/>
            <person name="Chaudhuri R.R."/>
            <person name="La Ragione R."/>
            <person name="Hildebrand F."/>
            <person name="Pallen M.J."/>
        </authorList>
    </citation>
    <scope>NUCLEOTIDE SEQUENCE</scope>
    <source>
        <strain evidence="2">CHK179-5677</strain>
    </source>
</reference>
<gene>
    <name evidence="2" type="ORF">K8V01_00070</name>
</gene>
<dbReference type="InterPro" id="IPR018768">
    <property type="entry name" value="DUF2344"/>
</dbReference>
<dbReference type="AlphaFoldDB" id="A0A921SRK8"/>
<evidence type="ECO:0000313" key="3">
    <source>
        <dbReference type="Proteomes" id="UP000760668"/>
    </source>
</evidence>
<dbReference type="Proteomes" id="UP000760668">
    <property type="component" value="Unassembled WGS sequence"/>
</dbReference>
<dbReference type="EMBL" id="DYUC01000001">
    <property type="protein sequence ID" value="HJG85418.1"/>
    <property type="molecule type" value="Genomic_DNA"/>
</dbReference>
<name>A0A921SRK8_9FIRM</name>
<evidence type="ECO:0000259" key="1">
    <source>
        <dbReference type="Pfam" id="PF10105"/>
    </source>
</evidence>
<dbReference type="RefSeq" id="WP_295369013.1">
    <property type="nucleotide sequence ID" value="NZ_DYUC01000001.1"/>
</dbReference>